<gene>
    <name evidence="3" type="ORF">Nepgr_010932</name>
</gene>
<dbReference type="AlphaFoldDB" id="A0AAD3SEC5"/>
<dbReference type="EMBL" id="BSYO01000008">
    <property type="protein sequence ID" value="GMH09092.1"/>
    <property type="molecule type" value="Genomic_DNA"/>
</dbReference>
<evidence type="ECO:0000259" key="2">
    <source>
        <dbReference type="Pfam" id="PF07910"/>
    </source>
</evidence>
<dbReference type="GO" id="GO:0019783">
    <property type="term" value="F:ubiquitin-like protein peptidase activity"/>
    <property type="evidence" value="ECO:0007669"/>
    <property type="project" value="UniProtKB-ARBA"/>
</dbReference>
<dbReference type="PANTHER" id="PTHR48153:SF4">
    <property type="entry name" value="UBIQUITIN CARBOXYL-TERMINAL HYDROLASE MUG105"/>
    <property type="match status" value="1"/>
</dbReference>
<sequence length="419" mass="48165">MYANIVQGRMYSSYCPICQLPIPTYELERHANSHFEDDELERDMQLAMKIALAPPSPPHCVVQNIKLYPDMPSKSIFRETSEVSTSNNPGSRDREKEVDEKICYIISLQYKATFYKVEGGLIALLKNCLESEAEISTNVISGYVDHFQSIKTEDDGWGCGWRNIQMAASHLLMKRPEARNVLFGGCGFVPDIGSLQRWLEVAWARGFDTVGKNQFGGIIYGSKKWIGTTECASLLRSFGLRARIVDFDGKKRTMNSRLVYGPMDKFVLRRRTDNGDDTDKLENFSSRKYEGGYQVLIDWVWSYFSEHRLTESCKHRVVVTEKMPLYFQHDGHSRTIVGVQVKHQQNGVKEYNLLILDPSHRTETLERSLRENVRWQALLKRGIHTLKKSQYQLCYVDDGLANGEEMEQLKTVDSVLLEF</sequence>
<keyword evidence="1" id="KW-0378">Hydrolase</keyword>
<dbReference type="Proteomes" id="UP001279734">
    <property type="component" value="Unassembled WGS sequence"/>
</dbReference>
<dbReference type="PANTHER" id="PTHR48153">
    <property type="entry name" value="UFM1-SPECIFIC PROTEASE 2"/>
    <property type="match status" value="1"/>
</dbReference>
<feature type="domain" description="UFSP1/2/DUB catalytic" evidence="2">
    <location>
        <begin position="140"/>
        <end position="394"/>
    </location>
</feature>
<dbReference type="Gene3D" id="3.90.70.130">
    <property type="match status" value="1"/>
</dbReference>
<name>A0AAD3SEC5_NEPGR</name>
<reference evidence="3" key="1">
    <citation type="submission" date="2023-05" db="EMBL/GenBank/DDBJ databases">
        <title>Nepenthes gracilis genome sequencing.</title>
        <authorList>
            <person name="Fukushima K."/>
        </authorList>
    </citation>
    <scope>NUCLEOTIDE SEQUENCE</scope>
    <source>
        <strain evidence="3">SING2019-196</strain>
    </source>
</reference>
<comment type="caution">
    <text evidence="3">The sequence shown here is derived from an EMBL/GenBank/DDBJ whole genome shotgun (WGS) entry which is preliminary data.</text>
</comment>
<dbReference type="Pfam" id="PF07910">
    <property type="entry name" value="Peptidase_C78"/>
    <property type="match status" value="1"/>
</dbReference>
<evidence type="ECO:0000313" key="4">
    <source>
        <dbReference type="Proteomes" id="UP001279734"/>
    </source>
</evidence>
<evidence type="ECO:0000256" key="1">
    <source>
        <dbReference type="ARBA" id="ARBA00022801"/>
    </source>
</evidence>
<keyword evidence="4" id="KW-1185">Reference proteome</keyword>
<dbReference type="InterPro" id="IPR012462">
    <property type="entry name" value="UFSP1/2_DUB_cat"/>
</dbReference>
<protein>
    <recommendedName>
        <fullName evidence="2">UFSP1/2/DUB catalytic domain-containing protein</fullName>
    </recommendedName>
</protein>
<organism evidence="3 4">
    <name type="scientific">Nepenthes gracilis</name>
    <name type="common">Slender pitcher plant</name>
    <dbReference type="NCBI Taxonomy" id="150966"/>
    <lineage>
        <taxon>Eukaryota</taxon>
        <taxon>Viridiplantae</taxon>
        <taxon>Streptophyta</taxon>
        <taxon>Embryophyta</taxon>
        <taxon>Tracheophyta</taxon>
        <taxon>Spermatophyta</taxon>
        <taxon>Magnoliopsida</taxon>
        <taxon>eudicotyledons</taxon>
        <taxon>Gunneridae</taxon>
        <taxon>Pentapetalae</taxon>
        <taxon>Caryophyllales</taxon>
        <taxon>Nepenthaceae</taxon>
        <taxon>Nepenthes</taxon>
    </lineage>
</organism>
<proteinExistence type="predicted"/>
<accession>A0AAD3SEC5</accession>
<evidence type="ECO:0000313" key="3">
    <source>
        <dbReference type="EMBL" id="GMH09092.1"/>
    </source>
</evidence>